<accession>T2GD77</accession>
<protein>
    <submittedName>
        <fullName evidence="1">Putative HesB-like domain-containing protein</fullName>
    </submittedName>
</protein>
<name>T2GD77_MEGG1</name>
<keyword evidence="2" id="KW-1185">Reference proteome</keyword>
<dbReference type="EMBL" id="CP006585">
    <property type="protein sequence ID" value="AGW14114.1"/>
    <property type="molecule type" value="Genomic_DNA"/>
</dbReference>
<dbReference type="PATRIC" id="fig|1121448.10.peg.2315"/>
<reference evidence="2" key="2">
    <citation type="submission" date="2013-07" db="EMBL/GenBank/DDBJ databases">
        <authorList>
            <person name="Morais-Silva F.O."/>
            <person name="Rezende A.M."/>
            <person name="Pimentel C."/>
            <person name="Resende D.M."/>
            <person name="Santos C.I."/>
            <person name="Clemente C."/>
            <person name="de Oliveira L.M."/>
            <person name="da Silva S.M."/>
            <person name="Costa D.A."/>
            <person name="Varela-Raposo A."/>
            <person name="Horacio E.C.A."/>
            <person name="Matos M."/>
            <person name="Flores O."/>
            <person name="Ruiz J.C."/>
            <person name="Rodrigues-Pousada C."/>
        </authorList>
    </citation>
    <scope>NUCLEOTIDE SEQUENCE [LARGE SCALE GENOMIC DNA]</scope>
    <source>
        <strain evidence="2">ATCC 19364 / DSM 1382 / NCIMB 9332 / VKM B-1759</strain>
    </source>
</reference>
<evidence type="ECO:0000313" key="2">
    <source>
        <dbReference type="Proteomes" id="UP000016587"/>
    </source>
</evidence>
<dbReference type="Proteomes" id="UP000016587">
    <property type="component" value="Chromosome"/>
</dbReference>
<dbReference type="KEGG" id="dgg:DGI_2362"/>
<proteinExistence type="predicted"/>
<gene>
    <name evidence="1" type="ORF">DGI_2362</name>
</gene>
<sequence>MIRQELDRLYARAGTGGKNRAAENALCEQLIAALRLIELYEGAPESMHLETDMLRGTLEGLLPSSEEATAPCIAGGDIWTQAFKRGFAMIMEEQRGRSEPPAKGKTT</sequence>
<organism evidence="1 2">
    <name type="scientific">Megalodesulfovibrio gigas (strain ATCC 19364 / DSM 1382 / NCIMB 9332 / VKM B-1759)</name>
    <name type="common">Desulfovibrio gigas</name>
    <dbReference type="NCBI Taxonomy" id="1121448"/>
    <lineage>
        <taxon>Bacteria</taxon>
        <taxon>Pseudomonadati</taxon>
        <taxon>Thermodesulfobacteriota</taxon>
        <taxon>Desulfovibrionia</taxon>
        <taxon>Desulfovibrionales</taxon>
        <taxon>Desulfovibrionaceae</taxon>
        <taxon>Megalodesulfovibrio</taxon>
    </lineage>
</organism>
<evidence type="ECO:0000313" key="1">
    <source>
        <dbReference type="EMBL" id="AGW14114.1"/>
    </source>
</evidence>
<dbReference type="STRING" id="1121448.DGI_2362"/>
<reference evidence="1 2" key="1">
    <citation type="journal article" date="2013" name="J. Bacteriol.">
        <title>Roles of HynAB and Ech, the only two hydrogenases found in the model sulfate reducer Desulfovibrio gigas.</title>
        <authorList>
            <person name="Morais-Silva F.O."/>
            <person name="Santos C.I."/>
            <person name="Rodrigues R."/>
            <person name="Pereira I.A."/>
            <person name="Rodrigues-Pousada C."/>
        </authorList>
    </citation>
    <scope>NUCLEOTIDE SEQUENCE [LARGE SCALE GENOMIC DNA]</scope>
    <source>
        <strain evidence="2">ATCC 19364 / DSM 1382 / NCIMB 9332 / VKM B-1759</strain>
    </source>
</reference>
<dbReference type="HOGENOM" id="CLU_2205798_0_0_7"/>
<dbReference type="RefSeq" id="WP_021761077.1">
    <property type="nucleotide sequence ID" value="NC_022444.1"/>
</dbReference>
<dbReference type="AlphaFoldDB" id="T2GD77"/>